<sequence>MLKICGIIIASIGIIACNPTVRLESEKPIHIIADVTIKHEIKIKVEKDVEQVLASGDLF</sequence>
<dbReference type="PROSITE" id="PS51257">
    <property type="entry name" value="PROKAR_LIPOPROTEIN"/>
    <property type="match status" value="1"/>
</dbReference>
<dbReference type="Proteomes" id="UP001548189">
    <property type="component" value="Unassembled WGS sequence"/>
</dbReference>
<evidence type="ECO:0000313" key="2">
    <source>
        <dbReference type="Proteomes" id="UP001548189"/>
    </source>
</evidence>
<dbReference type="EMBL" id="JBEVCJ010000017">
    <property type="protein sequence ID" value="MET1256101.1"/>
    <property type="molecule type" value="Genomic_DNA"/>
</dbReference>
<comment type="caution">
    <text evidence="1">The sequence shown here is derived from an EMBL/GenBank/DDBJ whole genome shotgun (WGS) entry which is preliminary data.</text>
</comment>
<accession>A0ABV2BVY7</accession>
<gene>
    <name evidence="1" type="ORF">ABVT43_13255</name>
</gene>
<dbReference type="InterPro" id="IPR025985">
    <property type="entry name" value="YnbE"/>
</dbReference>
<reference evidence="1 2" key="1">
    <citation type="submission" date="2024-06" db="EMBL/GenBank/DDBJ databases">
        <authorList>
            <person name="Li F."/>
        </authorList>
    </citation>
    <scope>NUCLEOTIDE SEQUENCE [LARGE SCALE GENOMIC DNA]</scope>
    <source>
        <strain evidence="1 2">GXAS 311</strain>
    </source>
</reference>
<protein>
    <submittedName>
        <fullName evidence="1">YnbE family lipoprotein</fullName>
    </submittedName>
</protein>
<keyword evidence="1" id="KW-0449">Lipoprotein</keyword>
<dbReference type="RefSeq" id="WP_353896686.1">
    <property type="nucleotide sequence ID" value="NZ_JBEVCJ010000017.1"/>
</dbReference>
<evidence type="ECO:0000313" key="1">
    <source>
        <dbReference type="EMBL" id="MET1256101.1"/>
    </source>
</evidence>
<organism evidence="1 2">
    <name type="scientific">Aliikangiella maris</name>
    <dbReference type="NCBI Taxonomy" id="3162458"/>
    <lineage>
        <taxon>Bacteria</taxon>
        <taxon>Pseudomonadati</taxon>
        <taxon>Pseudomonadota</taxon>
        <taxon>Gammaproteobacteria</taxon>
        <taxon>Oceanospirillales</taxon>
        <taxon>Pleioneaceae</taxon>
        <taxon>Aliikangiella</taxon>
    </lineage>
</organism>
<keyword evidence="2" id="KW-1185">Reference proteome</keyword>
<proteinExistence type="predicted"/>
<dbReference type="Pfam" id="PF13617">
    <property type="entry name" value="Lipoprotein_19"/>
    <property type="match status" value="1"/>
</dbReference>
<name>A0ABV2BVY7_9GAMM</name>